<organism evidence="1 2">
    <name type="scientific">Chiloscyllium punctatum</name>
    <name type="common">Brownbanded bambooshark</name>
    <name type="synonym">Hemiscyllium punctatum</name>
    <dbReference type="NCBI Taxonomy" id="137246"/>
    <lineage>
        <taxon>Eukaryota</taxon>
        <taxon>Metazoa</taxon>
        <taxon>Chordata</taxon>
        <taxon>Craniata</taxon>
        <taxon>Vertebrata</taxon>
        <taxon>Chondrichthyes</taxon>
        <taxon>Elasmobranchii</taxon>
        <taxon>Galeomorphii</taxon>
        <taxon>Galeoidea</taxon>
        <taxon>Orectolobiformes</taxon>
        <taxon>Hemiscylliidae</taxon>
        <taxon>Chiloscyllium</taxon>
    </lineage>
</organism>
<dbReference type="EMBL" id="BEZZ01243250">
    <property type="protein sequence ID" value="GCC48632.1"/>
    <property type="molecule type" value="Genomic_DNA"/>
</dbReference>
<dbReference type="AlphaFoldDB" id="A0A401U171"/>
<proteinExistence type="predicted"/>
<name>A0A401U171_CHIPU</name>
<evidence type="ECO:0000313" key="1">
    <source>
        <dbReference type="EMBL" id="GCC48632.1"/>
    </source>
</evidence>
<reference evidence="1 2" key="1">
    <citation type="journal article" date="2018" name="Nat. Ecol. Evol.">
        <title>Shark genomes provide insights into elasmobranch evolution and the origin of vertebrates.</title>
        <authorList>
            <person name="Hara Y"/>
            <person name="Yamaguchi K"/>
            <person name="Onimaru K"/>
            <person name="Kadota M"/>
            <person name="Koyanagi M"/>
            <person name="Keeley SD"/>
            <person name="Tatsumi K"/>
            <person name="Tanaka K"/>
            <person name="Motone F"/>
            <person name="Kageyama Y"/>
            <person name="Nozu R"/>
            <person name="Adachi N"/>
            <person name="Nishimura O"/>
            <person name="Nakagawa R"/>
            <person name="Tanegashima C"/>
            <person name="Kiyatake I"/>
            <person name="Matsumoto R"/>
            <person name="Murakumo K"/>
            <person name="Nishida K"/>
            <person name="Terakita A"/>
            <person name="Kuratani S"/>
            <person name="Sato K"/>
            <person name="Hyodo S Kuraku.S."/>
        </authorList>
    </citation>
    <scope>NUCLEOTIDE SEQUENCE [LARGE SCALE GENOMIC DNA]</scope>
</reference>
<keyword evidence="2" id="KW-1185">Reference proteome</keyword>
<accession>A0A401U171</accession>
<dbReference type="Gene3D" id="2.30.30.850">
    <property type="match status" value="1"/>
</dbReference>
<dbReference type="Proteomes" id="UP000287033">
    <property type="component" value="Unassembled WGS sequence"/>
</dbReference>
<evidence type="ECO:0008006" key="3">
    <source>
        <dbReference type="Google" id="ProtNLM"/>
    </source>
</evidence>
<dbReference type="STRING" id="137246.A0A401U171"/>
<protein>
    <recommendedName>
        <fullName evidence="3">Murine leukemia virus integrase C-terminal domain-containing protein</fullName>
    </recommendedName>
</protein>
<comment type="caution">
    <text evidence="1">The sequence shown here is derived from an EMBL/GenBank/DDBJ whole genome shotgun (WGS) entry which is preliminary data.</text>
</comment>
<evidence type="ECO:0000313" key="2">
    <source>
        <dbReference type="Proteomes" id="UP000287033"/>
    </source>
</evidence>
<sequence>MSDGGETSLSYKSYCDQLTALVSAFSKQVGSEKGVLQSQPPSTTDGVVKVIKRKWSEPRWTGPYRVVERTSHAVRLQGKGESWYYWSQCAATEPPTRTLEQIRTENE</sequence>
<gene>
    <name evidence="1" type="ORF">chiPu_0032684</name>
</gene>
<dbReference type="OrthoDB" id="8947436at2759"/>